<dbReference type="GO" id="GO:0005829">
    <property type="term" value="C:cytosol"/>
    <property type="evidence" value="ECO:0007669"/>
    <property type="project" value="TreeGrafter"/>
</dbReference>
<gene>
    <name evidence="6" type="ORF">MNBD_PLANCTO02-3298</name>
</gene>
<evidence type="ECO:0000256" key="1">
    <source>
        <dbReference type="ARBA" id="ARBA00022741"/>
    </source>
</evidence>
<dbReference type="GO" id="GO:0043138">
    <property type="term" value="F:3'-5' DNA helicase activity"/>
    <property type="evidence" value="ECO:0007669"/>
    <property type="project" value="TreeGrafter"/>
</dbReference>
<feature type="domain" description="UvrD-like helicase ATP-binding" evidence="5">
    <location>
        <begin position="1"/>
        <end position="62"/>
    </location>
</feature>
<evidence type="ECO:0000313" key="6">
    <source>
        <dbReference type="EMBL" id="VAX36111.1"/>
    </source>
</evidence>
<keyword evidence="1" id="KW-0547">Nucleotide-binding</keyword>
<dbReference type="Gene3D" id="3.40.50.300">
    <property type="entry name" value="P-loop containing nucleotide triphosphate hydrolases"/>
    <property type="match status" value="1"/>
</dbReference>
<keyword evidence="3 6" id="KW-0347">Helicase</keyword>
<dbReference type="PROSITE" id="PS51198">
    <property type="entry name" value="UVRD_HELICASE_ATP_BIND"/>
    <property type="match status" value="1"/>
</dbReference>
<name>A0A3B1DB96_9ZZZZ</name>
<dbReference type="GO" id="GO:0016787">
    <property type="term" value="F:hydrolase activity"/>
    <property type="evidence" value="ECO:0007669"/>
    <property type="project" value="UniProtKB-KW"/>
</dbReference>
<dbReference type="InterPro" id="IPR000212">
    <property type="entry name" value="DNA_helicase_UvrD/REP"/>
</dbReference>
<dbReference type="PANTHER" id="PTHR11070:SF2">
    <property type="entry name" value="ATP-DEPENDENT DNA HELICASE SRS2"/>
    <property type="match status" value="1"/>
</dbReference>
<dbReference type="InterPro" id="IPR027417">
    <property type="entry name" value="P-loop_NTPase"/>
</dbReference>
<evidence type="ECO:0000256" key="3">
    <source>
        <dbReference type="ARBA" id="ARBA00022806"/>
    </source>
</evidence>
<dbReference type="SUPFAM" id="SSF52540">
    <property type="entry name" value="P-loop containing nucleoside triphosphate hydrolases"/>
    <property type="match status" value="1"/>
</dbReference>
<accession>A0A3B1DB96</accession>
<dbReference type="Pfam" id="PF00580">
    <property type="entry name" value="UvrD-helicase"/>
    <property type="match status" value="1"/>
</dbReference>
<evidence type="ECO:0000256" key="2">
    <source>
        <dbReference type="ARBA" id="ARBA00022801"/>
    </source>
</evidence>
<evidence type="ECO:0000256" key="4">
    <source>
        <dbReference type="ARBA" id="ARBA00022840"/>
    </source>
</evidence>
<dbReference type="EMBL" id="UOGL01000033">
    <property type="protein sequence ID" value="VAX36111.1"/>
    <property type="molecule type" value="Genomic_DNA"/>
</dbReference>
<dbReference type="GO" id="GO:0033202">
    <property type="term" value="C:DNA helicase complex"/>
    <property type="evidence" value="ECO:0007669"/>
    <property type="project" value="TreeGrafter"/>
</dbReference>
<evidence type="ECO:0000259" key="5">
    <source>
        <dbReference type="PROSITE" id="PS51198"/>
    </source>
</evidence>
<proteinExistence type="predicted"/>
<reference evidence="6" key="1">
    <citation type="submission" date="2018-06" db="EMBL/GenBank/DDBJ databases">
        <authorList>
            <person name="Zhirakovskaya E."/>
        </authorList>
    </citation>
    <scope>NUCLEOTIDE SEQUENCE</scope>
</reference>
<dbReference type="GO" id="GO:0000725">
    <property type="term" value="P:recombinational repair"/>
    <property type="evidence" value="ECO:0007669"/>
    <property type="project" value="TreeGrafter"/>
</dbReference>
<protein>
    <submittedName>
        <fullName evidence="6">ATP-dependent DNA helicase UvrD/PcrA</fullName>
        <ecNumber evidence="6">3.6.4.12</ecNumber>
    </submittedName>
</protein>
<dbReference type="EC" id="3.6.4.12" evidence="6"/>
<dbReference type="InterPro" id="IPR014016">
    <property type="entry name" value="UvrD-like_ATP-bd"/>
</dbReference>
<organism evidence="6">
    <name type="scientific">hydrothermal vent metagenome</name>
    <dbReference type="NCBI Taxonomy" id="652676"/>
    <lineage>
        <taxon>unclassified sequences</taxon>
        <taxon>metagenomes</taxon>
        <taxon>ecological metagenomes</taxon>
    </lineage>
</organism>
<dbReference type="AlphaFoldDB" id="A0A3B1DB96"/>
<dbReference type="GO" id="GO:0003677">
    <property type="term" value="F:DNA binding"/>
    <property type="evidence" value="ECO:0007669"/>
    <property type="project" value="InterPro"/>
</dbReference>
<sequence>MLVLAGPGSGKTRVITQRIARLVDRGVHPHQILAITFTNKASREMAERVEKLLPGKRVWMST</sequence>
<dbReference type="PANTHER" id="PTHR11070">
    <property type="entry name" value="UVRD / RECB / PCRA DNA HELICASE FAMILY MEMBER"/>
    <property type="match status" value="1"/>
</dbReference>
<dbReference type="GO" id="GO:0005524">
    <property type="term" value="F:ATP binding"/>
    <property type="evidence" value="ECO:0007669"/>
    <property type="project" value="UniProtKB-KW"/>
</dbReference>
<keyword evidence="2 6" id="KW-0378">Hydrolase</keyword>
<feature type="non-terminal residue" evidence="6">
    <location>
        <position position="62"/>
    </location>
</feature>
<keyword evidence="4" id="KW-0067">ATP-binding</keyword>